<protein>
    <submittedName>
        <fullName evidence="1">Uncharacterized protein</fullName>
    </submittedName>
</protein>
<keyword evidence="2" id="KW-1185">Reference proteome</keyword>
<evidence type="ECO:0000313" key="2">
    <source>
        <dbReference type="Proteomes" id="UP000324222"/>
    </source>
</evidence>
<evidence type="ECO:0000313" key="1">
    <source>
        <dbReference type="EMBL" id="MPC79832.1"/>
    </source>
</evidence>
<dbReference type="AlphaFoldDB" id="A0A5B7I7W2"/>
<gene>
    <name evidence="1" type="ORF">E2C01_074380</name>
</gene>
<sequence length="38" mass="4218">MILNEVQDNGSLNKYLIKECGCTWMPDRLQVVGGAPSH</sequence>
<name>A0A5B7I7W2_PORTR</name>
<accession>A0A5B7I7W2</accession>
<proteinExistence type="predicted"/>
<dbReference type="Proteomes" id="UP000324222">
    <property type="component" value="Unassembled WGS sequence"/>
</dbReference>
<organism evidence="1 2">
    <name type="scientific">Portunus trituberculatus</name>
    <name type="common">Swimming crab</name>
    <name type="synonym">Neptunus trituberculatus</name>
    <dbReference type="NCBI Taxonomy" id="210409"/>
    <lineage>
        <taxon>Eukaryota</taxon>
        <taxon>Metazoa</taxon>
        <taxon>Ecdysozoa</taxon>
        <taxon>Arthropoda</taxon>
        <taxon>Crustacea</taxon>
        <taxon>Multicrustacea</taxon>
        <taxon>Malacostraca</taxon>
        <taxon>Eumalacostraca</taxon>
        <taxon>Eucarida</taxon>
        <taxon>Decapoda</taxon>
        <taxon>Pleocyemata</taxon>
        <taxon>Brachyura</taxon>
        <taxon>Eubrachyura</taxon>
        <taxon>Portunoidea</taxon>
        <taxon>Portunidae</taxon>
        <taxon>Portuninae</taxon>
        <taxon>Portunus</taxon>
    </lineage>
</organism>
<dbReference type="EMBL" id="VSRR010052216">
    <property type="protein sequence ID" value="MPC79832.1"/>
    <property type="molecule type" value="Genomic_DNA"/>
</dbReference>
<reference evidence="1 2" key="1">
    <citation type="submission" date="2019-05" db="EMBL/GenBank/DDBJ databases">
        <title>Another draft genome of Portunus trituberculatus and its Hox gene families provides insights of decapod evolution.</title>
        <authorList>
            <person name="Jeong J.-H."/>
            <person name="Song I."/>
            <person name="Kim S."/>
            <person name="Choi T."/>
            <person name="Kim D."/>
            <person name="Ryu S."/>
            <person name="Kim W."/>
        </authorList>
    </citation>
    <scope>NUCLEOTIDE SEQUENCE [LARGE SCALE GENOMIC DNA]</scope>
    <source>
        <tissue evidence="1">Muscle</tissue>
    </source>
</reference>
<comment type="caution">
    <text evidence="1">The sequence shown here is derived from an EMBL/GenBank/DDBJ whole genome shotgun (WGS) entry which is preliminary data.</text>
</comment>